<comment type="caution">
    <text evidence="16">The sequence shown here is derived from an EMBL/GenBank/DDBJ whole genome shotgun (WGS) entry which is preliminary data.</text>
</comment>
<organism evidence="16 17">
    <name type="scientific">Pseudonocardia endophytica</name>
    <dbReference type="NCBI Taxonomy" id="401976"/>
    <lineage>
        <taxon>Bacteria</taxon>
        <taxon>Bacillati</taxon>
        <taxon>Actinomycetota</taxon>
        <taxon>Actinomycetes</taxon>
        <taxon>Pseudonocardiales</taxon>
        <taxon>Pseudonocardiaceae</taxon>
        <taxon>Pseudonocardia</taxon>
    </lineage>
</organism>
<dbReference type="EC" id="2.7.13.3" evidence="3"/>
<dbReference type="Proteomes" id="UP000295560">
    <property type="component" value="Unassembled WGS sequence"/>
</dbReference>
<dbReference type="SMART" id="SM00304">
    <property type="entry name" value="HAMP"/>
    <property type="match status" value="1"/>
</dbReference>
<dbReference type="InterPro" id="IPR036890">
    <property type="entry name" value="HATPase_C_sf"/>
</dbReference>
<dbReference type="InterPro" id="IPR003661">
    <property type="entry name" value="HisK_dim/P_dom"/>
</dbReference>
<evidence type="ECO:0000256" key="1">
    <source>
        <dbReference type="ARBA" id="ARBA00000085"/>
    </source>
</evidence>
<dbReference type="CDD" id="cd00075">
    <property type="entry name" value="HATPase"/>
    <property type="match status" value="1"/>
</dbReference>
<dbReference type="PROSITE" id="PS50885">
    <property type="entry name" value="HAMP"/>
    <property type="match status" value="1"/>
</dbReference>
<evidence type="ECO:0000313" key="17">
    <source>
        <dbReference type="Proteomes" id="UP000295560"/>
    </source>
</evidence>
<feature type="signal peptide" evidence="13">
    <location>
        <begin position="1"/>
        <end position="24"/>
    </location>
</feature>
<dbReference type="SMART" id="SM00388">
    <property type="entry name" value="HisKA"/>
    <property type="match status" value="1"/>
</dbReference>
<dbReference type="SMART" id="SM00387">
    <property type="entry name" value="HATPase_c"/>
    <property type="match status" value="1"/>
</dbReference>
<protein>
    <recommendedName>
        <fullName evidence="3">histidine kinase</fullName>
        <ecNumber evidence="3">2.7.13.3</ecNumber>
    </recommendedName>
</protein>
<gene>
    <name evidence="16" type="ORF">EV378_6374</name>
</gene>
<comment type="catalytic activity">
    <reaction evidence="1">
        <text>ATP + protein L-histidine = ADP + protein N-phospho-L-histidine.</text>
        <dbReference type="EC" id="2.7.13.3"/>
    </reaction>
</comment>
<dbReference type="InterPro" id="IPR003660">
    <property type="entry name" value="HAMP_dom"/>
</dbReference>
<dbReference type="Gene3D" id="3.30.565.10">
    <property type="entry name" value="Histidine kinase-like ATPase, C-terminal domain"/>
    <property type="match status" value="1"/>
</dbReference>
<keyword evidence="6 12" id="KW-0812">Transmembrane</keyword>
<feature type="region of interest" description="Disordered" evidence="11">
    <location>
        <begin position="59"/>
        <end position="100"/>
    </location>
</feature>
<evidence type="ECO:0000256" key="11">
    <source>
        <dbReference type="SAM" id="MobiDB-lite"/>
    </source>
</evidence>
<evidence type="ECO:0000256" key="3">
    <source>
        <dbReference type="ARBA" id="ARBA00012438"/>
    </source>
</evidence>
<feature type="domain" description="HAMP" evidence="15">
    <location>
        <begin position="207"/>
        <end position="260"/>
    </location>
</feature>
<keyword evidence="4" id="KW-0597">Phosphoprotein</keyword>
<dbReference type="GO" id="GO:0005886">
    <property type="term" value="C:plasma membrane"/>
    <property type="evidence" value="ECO:0007669"/>
    <property type="project" value="UniProtKB-SubCell"/>
</dbReference>
<evidence type="ECO:0000256" key="6">
    <source>
        <dbReference type="ARBA" id="ARBA00022692"/>
    </source>
</evidence>
<keyword evidence="7 16" id="KW-0418">Kinase</keyword>
<dbReference type="InterPro" id="IPR050428">
    <property type="entry name" value="TCS_sensor_his_kinase"/>
</dbReference>
<keyword evidence="9" id="KW-0902">Two-component regulatory system</keyword>
<dbReference type="GO" id="GO:0000155">
    <property type="term" value="F:phosphorelay sensor kinase activity"/>
    <property type="evidence" value="ECO:0007669"/>
    <property type="project" value="InterPro"/>
</dbReference>
<evidence type="ECO:0000256" key="9">
    <source>
        <dbReference type="ARBA" id="ARBA00023012"/>
    </source>
</evidence>
<dbReference type="InterPro" id="IPR005467">
    <property type="entry name" value="His_kinase_dom"/>
</dbReference>
<evidence type="ECO:0000256" key="5">
    <source>
        <dbReference type="ARBA" id="ARBA00022679"/>
    </source>
</evidence>
<dbReference type="InterPro" id="IPR036097">
    <property type="entry name" value="HisK_dim/P_sf"/>
</dbReference>
<accession>A0A4R1HXT9</accession>
<dbReference type="PANTHER" id="PTHR45436:SF5">
    <property type="entry name" value="SENSOR HISTIDINE KINASE TRCS"/>
    <property type="match status" value="1"/>
</dbReference>
<evidence type="ECO:0000256" key="8">
    <source>
        <dbReference type="ARBA" id="ARBA00022989"/>
    </source>
</evidence>
<proteinExistence type="predicted"/>
<feature type="transmembrane region" description="Helical" evidence="12">
    <location>
        <begin position="187"/>
        <end position="206"/>
    </location>
</feature>
<keyword evidence="13" id="KW-0732">Signal</keyword>
<dbReference type="PANTHER" id="PTHR45436">
    <property type="entry name" value="SENSOR HISTIDINE KINASE YKOH"/>
    <property type="match status" value="1"/>
</dbReference>
<evidence type="ECO:0000313" key="16">
    <source>
        <dbReference type="EMBL" id="TCK22372.1"/>
    </source>
</evidence>
<comment type="subcellular location">
    <subcellularLocation>
        <location evidence="2">Cell membrane</location>
    </subcellularLocation>
</comment>
<evidence type="ECO:0000256" key="12">
    <source>
        <dbReference type="SAM" id="Phobius"/>
    </source>
</evidence>
<name>A0A4R1HXT9_PSEEN</name>
<dbReference type="InterPro" id="IPR003594">
    <property type="entry name" value="HATPase_dom"/>
</dbReference>
<dbReference type="SUPFAM" id="SSF158472">
    <property type="entry name" value="HAMP domain-like"/>
    <property type="match status" value="1"/>
</dbReference>
<dbReference type="Gene3D" id="1.10.287.130">
    <property type="match status" value="1"/>
</dbReference>
<evidence type="ECO:0000256" key="10">
    <source>
        <dbReference type="ARBA" id="ARBA00023136"/>
    </source>
</evidence>
<dbReference type="InterPro" id="IPR004358">
    <property type="entry name" value="Sig_transdc_His_kin-like_C"/>
</dbReference>
<keyword evidence="10 12" id="KW-0472">Membrane</keyword>
<keyword evidence="5" id="KW-0808">Transferase</keyword>
<evidence type="ECO:0000259" key="15">
    <source>
        <dbReference type="PROSITE" id="PS50885"/>
    </source>
</evidence>
<dbReference type="PRINTS" id="PR00344">
    <property type="entry name" value="BCTRLSENSOR"/>
</dbReference>
<dbReference type="AlphaFoldDB" id="A0A4R1HXT9"/>
<dbReference type="Pfam" id="PF00672">
    <property type="entry name" value="HAMP"/>
    <property type="match status" value="1"/>
</dbReference>
<dbReference type="Pfam" id="PF00512">
    <property type="entry name" value="HisKA"/>
    <property type="match status" value="1"/>
</dbReference>
<dbReference type="Pfam" id="PF02518">
    <property type="entry name" value="HATPase_c"/>
    <property type="match status" value="1"/>
</dbReference>
<dbReference type="PROSITE" id="PS50109">
    <property type="entry name" value="HIS_KIN"/>
    <property type="match status" value="1"/>
</dbReference>
<evidence type="ECO:0000256" key="13">
    <source>
        <dbReference type="SAM" id="SignalP"/>
    </source>
</evidence>
<keyword evidence="8 12" id="KW-1133">Transmembrane helix</keyword>
<dbReference type="EMBL" id="SMFZ01000002">
    <property type="protein sequence ID" value="TCK22372.1"/>
    <property type="molecule type" value="Genomic_DNA"/>
</dbReference>
<evidence type="ECO:0000256" key="2">
    <source>
        <dbReference type="ARBA" id="ARBA00004236"/>
    </source>
</evidence>
<evidence type="ECO:0000256" key="4">
    <source>
        <dbReference type="ARBA" id="ARBA00022553"/>
    </source>
</evidence>
<evidence type="ECO:0000259" key="14">
    <source>
        <dbReference type="PROSITE" id="PS50109"/>
    </source>
</evidence>
<dbReference type="CDD" id="cd00082">
    <property type="entry name" value="HisKA"/>
    <property type="match status" value="1"/>
</dbReference>
<evidence type="ECO:0000256" key="7">
    <source>
        <dbReference type="ARBA" id="ARBA00022777"/>
    </source>
</evidence>
<feature type="compositionally biased region" description="Gly residues" evidence="11">
    <location>
        <begin position="69"/>
        <end position="90"/>
    </location>
</feature>
<feature type="region of interest" description="Disordered" evidence="11">
    <location>
        <begin position="471"/>
        <end position="495"/>
    </location>
</feature>
<feature type="domain" description="Histidine kinase" evidence="14">
    <location>
        <begin position="268"/>
        <end position="473"/>
    </location>
</feature>
<dbReference type="OrthoDB" id="9786919at2"/>
<dbReference type="Gene3D" id="6.10.340.10">
    <property type="match status" value="1"/>
</dbReference>
<reference evidence="16 17" key="1">
    <citation type="submission" date="2019-03" db="EMBL/GenBank/DDBJ databases">
        <title>Sequencing the genomes of 1000 actinobacteria strains.</title>
        <authorList>
            <person name="Klenk H.-P."/>
        </authorList>
    </citation>
    <scope>NUCLEOTIDE SEQUENCE [LARGE SCALE GENOMIC DNA]</scope>
    <source>
        <strain evidence="16 17">DSM 44969</strain>
    </source>
</reference>
<dbReference type="SUPFAM" id="SSF55874">
    <property type="entry name" value="ATPase domain of HSP90 chaperone/DNA topoisomerase II/histidine kinase"/>
    <property type="match status" value="1"/>
</dbReference>
<keyword evidence="17" id="KW-1185">Reference proteome</keyword>
<dbReference type="CDD" id="cd06225">
    <property type="entry name" value="HAMP"/>
    <property type="match status" value="1"/>
</dbReference>
<feature type="chain" id="PRO_5020352554" description="histidine kinase" evidence="13">
    <location>
        <begin position="25"/>
        <end position="495"/>
    </location>
</feature>
<dbReference type="SUPFAM" id="SSF47384">
    <property type="entry name" value="Homodimeric domain of signal transducing histidine kinase"/>
    <property type="match status" value="1"/>
</dbReference>
<dbReference type="RefSeq" id="WP_132431185.1">
    <property type="nucleotide sequence ID" value="NZ_SMFZ01000002.1"/>
</dbReference>
<sequence>MSLRTRLALAFALVAAVVATGVGALSYHAAAERTTEEIDRSLRSVTTALAAGGTQVLAPVPQTVEVRGPGFGPGGPRGGPPGGGQGGPGRPRGPADEQDRQPLVAQAVAADGTARFLGGRPVTLPVTDDVRRLATAPAGRTATTEVDVGQDTYRQMTTALGDGRGALQVATDVDENRRVLAGTAAQIAWTGALVLLAAAAVGWLLARQITRRLVRLTTVAERVAESGRTDTAVGVGGRDEIGRLSTSFTTMLDRLATARAAQERLVQDAAHELRTPLTSLRTNASVLRRYDRLSPDARARLVGDVEGETRELSRLVDELVDLALSRHTDEPEEPVGLADVAGRAADRVHRRTGREITVDADDVRVLGRPRALERAVGNLLENAVKFDDGAGPVEVRVRNGTVTVADRGPGIDPADAPYVFDRFRRADTARGLPGSGLGLAIVADVARSHGGTVSARSRDGGGAEVGFTVDRSRFLPNSEPGHAGVSPDGRRMGGT</sequence>